<keyword evidence="3" id="KW-0539">Nucleus</keyword>
<dbReference type="OrthoDB" id="2130597at2759"/>
<evidence type="ECO:0000256" key="1">
    <source>
        <dbReference type="ARBA" id="ARBA00004123"/>
    </source>
</evidence>
<dbReference type="GO" id="GO:0033262">
    <property type="term" value="P:regulation of nuclear cell cycle DNA replication"/>
    <property type="evidence" value="ECO:0007669"/>
    <property type="project" value="EnsemblFungi"/>
</dbReference>
<dbReference type="STRING" id="1071378.G0W5G0"/>
<dbReference type="GO" id="GO:0033314">
    <property type="term" value="P:mitotic DNA replication checkpoint signaling"/>
    <property type="evidence" value="ECO:0007669"/>
    <property type="project" value="TreeGrafter"/>
</dbReference>
<dbReference type="PANTHER" id="PTHR14396:SF10">
    <property type="entry name" value="CLASPIN"/>
    <property type="match status" value="1"/>
</dbReference>
<dbReference type="GO" id="GO:0030466">
    <property type="term" value="P:silent mating-type cassette heterochromatin formation"/>
    <property type="evidence" value="ECO:0007669"/>
    <property type="project" value="EnsemblFungi"/>
</dbReference>
<dbReference type="GO" id="GO:0071470">
    <property type="term" value="P:cellular response to osmotic stress"/>
    <property type="evidence" value="ECO:0007669"/>
    <property type="project" value="EnsemblFungi"/>
</dbReference>
<dbReference type="GO" id="GO:0031573">
    <property type="term" value="P:mitotic intra-S DNA damage checkpoint signaling"/>
    <property type="evidence" value="ECO:0007669"/>
    <property type="project" value="EnsemblFungi"/>
</dbReference>
<feature type="compositionally biased region" description="Basic and acidic residues" evidence="4">
    <location>
        <begin position="361"/>
        <end position="371"/>
    </location>
</feature>
<dbReference type="GO" id="GO:0031509">
    <property type="term" value="P:subtelomeric heterochromatin formation"/>
    <property type="evidence" value="ECO:0007669"/>
    <property type="project" value="EnsemblFungi"/>
</dbReference>
<organism evidence="6 7">
    <name type="scientific">Naumovozyma dairenensis (strain ATCC 10597 / BCRC 20456 / CBS 421 / NBRC 0211 / NRRL Y-12639)</name>
    <name type="common">Saccharomyces dairenensis</name>
    <dbReference type="NCBI Taxonomy" id="1071378"/>
    <lineage>
        <taxon>Eukaryota</taxon>
        <taxon>Fungi</taxon>
        <taxon>Dikarya</taxon>
        <taxon>Ascomycota</taxon>
        <taxon>Saccharomycotina</taxon>
        <taxon>Saccharomycetes</taxon>
        <taxon>Saccharomycetales</taxon>
        <taxon>Saccharomycetaceae</taxon>
        <taxon>Naumovozyma</taxon>
    </lineage>
</organism>
<dbReference type="GO" id="GO:0050821">
    <property type="term" value="P:protein stabilization"/>
    <property type="evidence" value="ECO:0007669"/>
    <property type="project" value="EnsemblFungi"/>
</dbReference>
<comment type="subcellular location">
    <subcellularLocation>
        <location evidence="1">Nucleus</location>
    </subcellularLocation>
</comment>
<feature type="compositionally biased region" description="Acidic residues" evidence="4">
    <location>
        <begin position="669"/>
        <end position="679"/>
    </location>
</feature>
<feature type="region of interest" description="Disordered" evidence="4">
    <location>
        <begin position="348"/>
        <end position="407"/>
    </location>
</feature>
<dbReference type="Pfam" id="PF09444">
    <property type="entry name" value="MRC1"/>
    <property type="match status" value="1"/>
</dbReference>
<feature type="compositionally biased region" description="Low complexity" evidence="4">
    <location>
        <begin position="373"/>
        <end position="396"/>
    </location>
</feature>
<evidence type="ECO:0000313" key="7">
    <source>
        <dbReference type="Proteomes" id="UP000000689"/>
    </source>
</evidence>
<accession>G0W5G0</accession>
<dbReference type="GO" id="GO:0007064">
    <property type="term" value="P:mitotic sister chromatid cohesion"/>
    <property type="evidence" value="ECO:0007669"/>
    <property type="project" value="EnsemblFungi"/>
</dbReference>
<name>G0W5G0_NAUDC</name>
<dbReference type="OMA" id="NPHEIRE"/>
<feature type="compositionally biased region" description="Basic and acidic residues" evidence="4">
    <location>
        <begin position="1064"/>
        <end position="1076"/>
    </location>
</feature>
<evidence type="ECO:0000256" key="4">
    <source>
        <dbReference type="SAM" id="MobiDB-lite"/>
    </source>
</evidence>
<reference evidence="6 7" key="1">
    <citation type="journal article" date="2011" name="Proc. Natl. Acad. Sci. U.S.A.">
        <title>Evolutionary erosion of yeast sex chromosomes by mating-type switching accidents.</title>
        <authorList>
            <person name="Gordon J.L."/>
            <person name="Armisen D."/>
            <person name="Proux-Wera E."/>
            <person name="Oheigeartaigh S.S."/>
            <person name="Byrne K.P."/>
            <person name="Wolfe K.H."/>
        </authorList>
    </citation>
    <scope>NUCLEOTIDE SEQUENCE [LARGE SCALE GENOMIC DNA]</scope>
    <source>
        <strain evidence="7">ATCC 10597 / BCRC 20456 / CBS 421 / NBRC 0211 / NRRL Y-12639</strain>
    </source>
</reference>
<feature type="compositionally biased region" description="Acidic residues" evidence="4">
    <location>
        <begin position="553"/>
        <end position="577"/>
    </location>
</feature>
<keyword evidence="2" id="KW-0597">Phosphoprotein</keyword>
<dbReference type="GO" id="GO:0000723">
    <property type="term" value="P:telomere maintenance"/>
    <property type="evidence" value="ECO:0007669"/>
    <property type="project" value="EnsemblFungi"/>
</dbReference>
<feature type="domain" description="DNA replication checkpoint mediator MRC1" evidence="5">
    <location>
        <begin position="722"/>
        <end position="861"/>
    </location>
</feature>
<gene>
    <name evidence="6" type="primary">NDAI0A00140</name>
    <name evidence="6" type="ordered locus">NDAI_0A00140</name>
</gene>
<evidence type="ECO:0000259" key="5">
    <source>
        <dbReference type="Pfam" id="PF09444"/>
    </source>
</evidence>
<dbReference type="eggNOG" id="ENOG502QSP5">
    <property type="taxonomic scope" value="Eukaryota"/>
</dbReference>
<feature type="compositionally biased region" description="Acidic residues" evidence="4">
    <location>
        <begin position="432"/>
        <end position="441"/>
    </location>
</feature>
<dbReference type="GO" id="GO:0006281">
    <property type="term" value="P:DNA repair"/>
    <property type="evidence" value="ECO:0007669"/>
    <property type="project" value="EnsemblFungi"/>
</dbReference>
<feature type="region of interest" description="Disordered" evidence="4">
    <location>
        <begin position="656"/>
        <end position="683"/>
    </location>
</feature>
<dbReference type="GO" id="GO:0031298">
    <property type="term" value="C:replication fork protection complex"/>
    <property type="evidence" value="ECO:0007669"/>
    <property type="project" value="EnsemblFungi"/>
</dbReference>
<dbReference type="AlphaFoldDB" id="G0W5G0"/>
<dbReference type="InterPro" id="IPR024146">
    <property type="entry name" value="Claspin"/>
</dbReference>
<dbReference type="GO" id="GO:0000781">
    <property type="term" value="C:chromosome, telomeric region"/>
    <property type="evidence" value="ECO:0007669"/>
    <property type="project" value="GOC"/>
</dbReference>
<feature type="region of interest" description="Disordered" evidence="4">
    <location>
        <begin position="425"/>
        <end position="447"/>
    </location>
</feature>
<proteinExistence type="predicted"/>
<dbReference type="RefSeq" id="XP_003667417.1">
    <property type="nucleotide sequence ID" value="XM_003667369.1"/>
</dbReference>
<feature type="compositionally biased region" description="Basic and acidic residues" evidence="4">
    <location>
        <begin position="579"/>
        <end position="597"/>
    </location>
</feature>
<protein>
    <recommendedName>
        <fullName evidence="5">DNA replication checkpoint mediator MRC1 domain-containing protein</fullName>
    </recommendedName>
</protein>
<feature type="compositionally biased region" description="Basic residues" evidence="4">
    <location>
        <begin position="397"/>
        <end position="406"/>
    </location>
</feature>
<feature type="compositionally biased region" description="Acidic residues" evidence="4">
    <location>
        <begin position="598"/>
        <end position="619"/>
    </location>
</feature>
<dbReference type="GeneID" id="11494367"/>
<dbReference type="GO" id="GO:0010997">
    <property type="term" value="F:anaphase-promoting complex binding"/>
    <property type="evidence" value="ECO:0007669"/>
    <property type="project" value="TreeGrafter"/>
</dbReference>
<dbReference type="InterPro" id="IPR018564">
    <property type="entry name" value="Repl_chkpnt_MRC1_dom"/>
</dbReference>
<evidence type="ECO:0000313" key="6">
    <source>
        <dbReference type="EMBL" id="CCD22174.1"/>
    </source>
</evidence>
<evidence type="ECO:0000256" key="2">
    <source>
        <dbReference type="ARBA" id="ARBA00022553"/>
    </source>
</evidence>
<dbReference type="GO" id="GO:0031297">
    <property type="term" value="P:replication fork processing"/>
    <property type="evidence" value="ECO:0007669"/>
    <property type="project" value="EnsemblFungi"/>
</dbReference>
<feature type="compositionally biased region" description="Polar residues" evidence="4">
    <location>
        <begin position="1080"/>
        <end position="1091"/>
    </location>
</feature>
<dbReference type="KEGG" id="ndi:NDAI_0A00140"/>
<dbReference type="HOGENOM" id="CLU_007004_0_0_1"/>
<dbReference type="PANTHER" id="PTHR14396">
    <property type="entry name" value="CLASPIN"/>
    <property type="match status" value="1"/>
</dbReference>
<dbReference type="GO" id="GO:0034399">
    <property type="term" value="C:nuclear periphery"/>
    <property type="evidence" value="ECO:0007669"/>
    <property type="project" value="EnsemblFungi"/>
</dbReference>
<dbReference type="Proteomes" id="UP000000689">
    <property type="component" value="Chromosome 1"/>
</dbReference>
<feature type="region of interest" description="Disordered" evidence="4">
    <location>
        <begin position="533"/>
        <end position="625"/>
    </location>
</feature>
<dbReference type="GO" id="GO:0043570">
    <property type="term" value="P:maintenance of DNA repeat elements"/>
    <property type="evidence" value="ECO:0007669"/>
    <property type="project" value="EnsemblFungi"/>
</dbReference>
<feature type="compositionally biased region" description="Basic and acidic residues" evidence="4">
    <location>
        <begin position="533"/>
        <end position="547"/>
    </location>
</feature>
<feature type="region of interest" description="Disordered" evidence="4">
    <location>
        <begin position="1064"/>
        <end position="1091"/>
    </location>
</feature>
<dbReference type="EMBL" id="HE580267">
    <property type="protein sequence ID" value="CCD22174.1"/>
    <property type="molecule type" value="Genomic_DNA"/>
</dbReference>
<sequence>MDSLIDDLKPVTKVRKTTYNKKSLDPSIEEQEEDGILTDVTSGGNVTPTILGTGFLFKNSTIDKVRARLSGKNYIEQEKTPLASSEQETQIITNLYTNGEDLEKDLIKHIPVSQTQPITNTGERTQLEQEIKVTIDNDSNEMPTQVIGSTERDDETAERTQIGEVATQLIPGDTYDRTSTMQKTQEQLLKTQRIPQNSRDNHNQTNIINESFGSVPFTFTQKIKNFETNITNENDDFTNGSKSQTVLISTNVDNVRAEYVDASSSLLQATAIAATVRDDGPSSTALVGTVADDKLSSGSNLAIHKFQKELEEEEQLANNSKYKEYKGISKPILTNIVKFTKDSFLQGFDNSSSSSSEEEGDKVKETKRNGKENTSSNSYSTKNNNSTASSDGTTIKPKIKSPKKFSKLNTLSRYENKLKTVLNSKNQLQLGSDDESSDDTENSLPVSRTSKATILTIKARLSKQKSKKNVQKDGTVNTNLNKLFENLKKSSRKQILENQRELIENKGLNFEDIEMEKELVENLLEQEIKRNQKIRQREKEREDKKNNANDSDSVNDSDVEFDLSANEQEEQESDAELSDVSKPDIDEEVVYQRRNIDEDGIQDEDVLDNVDADEEEEEAPLQLSKRSNGVTAKIISVSEDDEDTISKRNAIDLGAYGDNLTTANVKSQDDDDLEVDDDKNENLDTQPLELTEQERIDIIEAEKTKIKMQQEKMRHKEKEMMKKGVTKFFEMEAEESEDEWHGIGGIDGEMSDEYDSDVEKMIDDYSKANFDPNEIREMLAAENKEMDLNMINKILYDIKNGGFRKRKRGGLELELSEDEDDDALREYHLKRKELMRKRRLELGDDEKKLVKNPKSKAFFESMVEDITDDKNAFNDEPLGETSTQEINNTQDDMKEEDAAVVKENGDSKRIKKKKTIISEEFVQRTLSFLKSSREDEEFAMNENLAKEQHGTKVENLLSLKQQSSIKVFQSPSNNSSKVIKLDDINNDDDDDEDSPIALFKVPSILKSFGSKTDINEKFQDGNKTVTISKSYRTVGSSKASITYLGKSRKLMAPTHSKMKPLRSRVTDNNKITKGERNIGSLFSTGDDSFEN</sequence>
<keyword evidence="7" id="KW-1185">Reference proteome</keyword>
<evidence type="ECO:0000256" key="3">
    <source>
        <dbReference type="ARBA" id="ARBA00023242"/>
    </source>
</evidence>
<dbReference type="GO" id="GO:0007095">
    <property type="term" value="P:mitotic G2 DNA damage checkpoint signaling"/>
    <property type="evidence" value="ECO:0007669"/>
    <property type="project" value="TreeGrafter"/>
</dbReference>